<gene>
    <name evidence="2" type="ORF">NCTC13337_01908</name>
</gene>
<dbReference type="PANTHER" id="PTHR35604">
    <property type="entry name" value="TRANSPOSASE INSH FOR INSERTION SEQUENCE ELEMENT IS5A-RELATED"/>
    <property type="match status" value="1"/>
</dbReference>
<sequence>MIALYPLLKLARVIDWQLIERCLVEQKNQQQRDKRGRINYPLLSMFKAILLGQWHNLSDPELEHSFVIAEWV</sequence>
<evidence type="ECO:0000259" key="1">
    <source>
        <dbReference type="Pfam" id="PF05598"/>
    </source>
</evidence>
<reference evidence="2 3" key="1">
    <citation type="submission" date="2018-06" db="EMBL/GenBank/DDBJ databases">
        <authorList>
            <consortium name="Pathogen Informatics"/>
            <person name="Doyle S."/>
        </authorList>
    </citation>
    <scope>NUCLEOTIDE SEQUENCE [LARGE SCALE GENOMIC DNA]</scope>
    <source>
        <strain evidence="2 3">NCTC13337</strain>
    </source>
</reference>
<dbReference type="PANTHER" id="PTHR35604:SF2">
    <property type="entry name" value="TRANSPOSASE INSH FOR INSERTION SEQUENCE ELEMENT IS5A-RELATED"/>
    <property type="match status" value="1"/>
</dbReference>
<dbReference type="Pfam" id="PF05598">
    <property type="entry name" value="DUF772"/>
    <property type="match status" value="1"/>
</dbReference>
<keyword evidence="3" id="KW-1185">Reference proteome</keyword>
<accession>A0A380MW71</accession>
<feature type="domain" description="Transposase InsH N-terminal" evidence="1">
    <location>
        <begin position="6"/>
        <end position="64"/>
    </location>
</feature>
<evidence type="ECO:0000313" key="2">
    <source>
        <dbReference type="EMBL" id="SUO96532.1"/>
    </source>
</evidence>
<protein>
    <recommendedName>
        <fullName evidence="1">Transposase InsH N-terminal domain-containing protein</fullName>
    </recommendedName>
</protein>
<dbReference type="Proteomes" id="UP000254601">
    <property type="component" value="Unassembled WGS sequence"/>
</dbReference>
<organism evidence="2 3">
    <name type="scientific">Suttonella ornithocola</name>
    <dbReference type="NCBI Taxonomy" id="279832"/>
    <lineage>
        <taxon>Bacteria</taxon>
        <taxon>Pseudomonadati</taxon>
        <taxon>Pseudomonadota</taxon>
        <taxon>Gammaproteobacteria</taxon>
        <taxon>Cardiobacteriales</taxon>
        <taxon>Cardiobacteriaceae</taxon>
        <taxon>Suttonella</taxon>
    </lineage>
</organism>
<evidence type="ECO:0000313" key="3">
    <source>
        <dbReference type="Proteomes" id="UP000254601"/>
    </source>
</evidence>
<dbReference type="EMBL" id="UHIC01000001">
    <property type="protein sequence ID" value="SUO96532.1"/>
    <property type="molecule type" value="Genomic_DNA"/>
</dbReference>
<name>A0A380MW71_9GAMM</name>
<dbReference type="InterPro" id="IPR008490">
    <property type="entry name" value="Transposase_InsH_N"/>
</dbReference>
<dbReference type="AlphaFoldDB" id="A0A380MW71"/>
<proteinExistence type="predicted"/>